<keyword evidence="1" id="KW-0472">Membrane</keyword>
<gene>
    <name evidence="2" type="ORF">C4541_08285</name>
</gene>
<keyword evidence="1" id="KW-0812">Transmembrane</keyword>
<protein>
    <submittedName>
        <fullName evidence="2">Uncharacterized protein</fullName>
    </submittedName>
</protein>
<dbReference type="AlphaFoldDB" id="A0A3A4QWZ1"/>
<dbReference type="EMBL" id="QZJZ01000068">
    <property type="protein sequence ID" value="RJP58304.1"/>
    <property type="molecule type" value="Genomic_DNA"/>
</dbReference>
<comment type="caution">
    <text evidence="2">The sequence shown here is derived from an EMBL/GenBank/DDBJ whole genome shotgun (WGS) entry which is preliminary data.</text>
</comment>
<accession>A0A3A4QWZ1</accession>
<proteinExistence type="predicted"/>
<keyword evidence="1" id="KW-1133">Transmembrane helix</keyword>
<organism evidence="2 3">
    <name type="scientific">Candidatus Auribacter fodinae</name>
    <dbReference type="NCBI Taxonomy" id="2093366"/>
    <lineage>
        <taxon>Bacteria</taxon>
        <taxon>Pseudomonadati</taxon>
        <taxon>Candidatus Auribacterota</taxon>
        <taxon>Candidatus Auribacteria</taxon>
        <taxon>Candidatus Auribacterales</taxon>
        <taxon>Candidatus Auribacteraceae</taxon>
        <taxon>Candidatus Auribacter</taxon>
    </lineage>
</organism>
<feature type="transmembrane region" description="Helical" evidence="1">
    <location>
        <begin position="169"/>
        <end position="188"/>
    </location>
</feature>
<evidence type="ECO:0000313" key="3">
    <source>
        <dbReference type="Proteomes" id="UP000266426"/>
    </source>
</evidence>
<evidence type="ECO:0000313" key="2">
    <source>
        <dbReference type="EMBL" id="RJP58304.1"/>
    </source>
</evidence>
<dbReference type="Proteomes" id="UP000266426">
    <property type="component" value="Unassembled WGS sequence"/>
</dbReference>
<name>A0A3A4QWZ1_9BACT</name>
<feature type="transmembrane region" description="Helical" evidence="1">
    <location>
        <begin position="104"/>
        <end position="124"/>
    </location>
</feature>
<reference evidence="2 3" key="1">
    <citation type="journal article" date="2017" name="ISME J.">
        <title>Energy and carbon metabolisms in a deep terrestrial subsurface fluid microbial community.</title>
        <authorList>
            <person name="Momper L."/>
            <person name="Jungbluth S.P."/>
            <person name="Lee M.D."/>
            <person name="Amend J.P."/>
        </authorList>
    </citation>
    <scope>NUCLEOTIDE SEQUENCE [LARGE SCALE GENOMIC DNA]</scope>
    <source>
        <strain evidence="2">SURF_26</strain>
    </source>
</reference>
<evidence type="ECO:0000256" key="1">
    <source>
        <dbReference type="SAM" id="Phobius"/>
    </source>
</evidence>
<feature type="transmembrane region" description="Helical" evidence="1">
    <location>
        <begin position="12"/>
        <end position="32"/>
    </location>
</feature>
<sequence length="189" mass="21510">MKKILFFRRKTFPLWCAAVICGTAFCLPWISVPSTNAGFKMPRVALSLHARAGNRLIFYSFPRMLKHLGKQKNIVCYKGIDLPEAIIEAYGQPVNRFFLSIENLNLYALLVYTYPVWIFVCAYSMAGKRAWKYMKYVSVAVCSAVLITQVFVVGFVDIAPYPVGAYLDYGYWLGAVSYFVAIMYALMLL</sequence>
<feature type="transmembrane region" description="Helical" evidence="1">
    <location>
        <begin position="136"/>
        <end position="163"/>
    </location>
</feature>